<evidence type="ECO:0000256" key="2">
    <source>
        <dbReference type="ARBA" id="ARBA00022473"/>
    </source>
</evidence>
<dbReference type="InterPro" id="IPR012552">
    <property type="entry name" value="DVL"/>
</dbReference>
<protein>
    <submittedName>
        <fullName evidence="8">Uncharacterized protein</fullName>
    </submittedName>
</protein>
<dbReference type="Proteomes" id="UP000092600">
    <property type="component" value="Unassembled WGS sequence"/>
</dbReference>
<keyword evidence="3" id="KW-1003">Cell membrane</keyword>
<sequence>MVNQMRSVNPLEGVLLCCSNEPNSNPTQPNLPFHMVKGTREINKHQKLRALSPGLSPNTMQEEVQCGVAMKLKSHGNKQRGGVVSIALREHKARLYIIRRCIVMLLCYHD</sequence>
<dbReference type="PANTHER" id="PTHR47855:SF6">
    <property type="entry name" value="ROTUNDIFOLIA LIKE 8"/>
    <property type="match status" value="1"/>
</dbReference>
<evidence type="ECO:0000256" key="5">
    <source>
        <dbReference type="ARBA" id="ARBA00022989"/>
    </source>
</evidence>
<name>A0A199VDV4_ANACO</name>
<dbReference type="GO" id="GO:0008285">
    <property type="term" value="P:negative regulation of cell population proliferation"/>
    <property type="evidence" value="ECO:0007669"/>
    <property type="project" value="InterPro"/>
</dbReference>
<keyword evidence="5" id="KW-1133">Transmembrane helix</keyword>
<evidence type="ECO:0000256" key="6">
    <source>
        <dbReference type="ARBA" id="ARBA00023136"/>
    </source>
</evidence>
<dbReference type="AlphaFoldDB" id="A0A199VDV4"/>
<keyword evidence="6" id="KW-0472">Membrane</keyword>
<evidence type="ECO:0000256" key="1">
    <source>
        <dbReference type="ARBA" id="ARBA00004162"/>
    </source>
</evidence>
<evidence type="ECO:0000313" key="8">
    <source>
        <dbReference type="EMBL" id="OAY74955.1"/>
    </source>
</evidence>
<evidence type="ECO:0000256" key="3">
    <source>
        <dbReference type="ARBA" id="ARBA00022475"/>
    </source>
</evidence>
<reference evidence="8 9" key="1">
    <citation type="journal article" date="2016" name="DNA Res.">
        <title>The draft genome of MD-2 pineapple using hybrid error correction of long reads.</title>
        <authorList>
            <person name="Redwan R.M."/>
            <person name="Saidin A."/>
            <person name="Kumar S.V."/>
        </authorList>
    </citation>
    <scope>NUCLEOTIDE SEQUENCE [LARGE SCALE GENOMIC DNA]</scope>
    <source>
        <strain evidence="9">cv. MD2</strain>
        <tissue evidence="8">Leaf</tissue>
    </source>
</reference>
<dbReference type="PANTHER" id="PTHR47855">
    <property type="entry name" value="OS01G0525701 PROTEIN"/>
    <property type="match status" value="1"/>
</dbReference>
<dbReference type="GO" id="GO:0005886">
    <property type="term" value="C:plasma membrane"/>
    <property type="evidence" value="ECO:0007669"/>
    <property type="project" value="UniProtKB-SubCell"/>
</dbReference>
<accession>A0A199VDV4</accession>
<comment type="caution">
    <text evidence="8">The sequence shown here is derived from an EMBL/GenBank/DDBJ whole genome shotgun (WGS) entry which is preliminary data.</text>
</comment>
<dbReference type="Pfam" id="PF08137">
    <property type="entry name" value="DVL"/>
    <property type="match status" value="1"/>
</dbReference>
<dbReference type="InterPro" id="IPR052153">
    <property type="entry name" value="DVL/RTFL_small_peptides"/>
</dbReference>
<evidence type="ECO:0000256" key="7">
    <source>
        <dbReference type="ARBA" id="ARBA00024340"/>
    </source>
</evidence>
<dbReference type="EMBL" id="LSRQ01002222">
    <property type="protein sequence ID" value="OAY74955.1"/>
    <property type="molecule type" value="Genomic_DNA"/>
</dbReference>
<gene>
    <name evidence="8" type="ORF">ACMD2_00692</name>
</gene>
<proteinExistence type="inferred from homology"/>
<organism evidence="8 9">
    <name type="scientific">Ananas comosus</name>
    <name type="common">Pineapple</name>
    <name type="synonym">Ananas ananas</name>
    <dbReference type="NCBI Taxonomy" id="4615"/>
    <lineage>
        <taxon>Eukaryota</taxon>
        <taxon>Viridiplantae</taxon>
        <taxon>Streptophyta</taxon>
        <taxon>Embryophyta</taxon>
        <taxon>Tracheophyta</taxon>
        <taxon>Spermatophyta</taxon>
        <taxon>Magnoliopsida</taxon>
        <taxon>Liliopsida</taxon>
        <taxon>Poales</taxon>
        <taxon>Bromeliaceae</taxon>
        <taxon>Bromelioideae</taxon>
        <taxon>Ananas</taxon>
    </lineage>
</organism>
<comment type="subcellular location">
    <subcellularLocation>
        <location evidence="1">Cell membrane</location>
        <topology evidence="1">Single-pass membrane protein</topology>
    </subcellularLocation>
</comment>
<keyword evidence="4" id="KW-0812">Transmembrane</keyword>
<evidence type="ECO:0000313" key="9">
    <source>
        <dbReference type="Proteomes" id="UP000092600"/>
    </source>
</evidence>
<dbReference type="GO" id="GO:0048367">
    <property type="term" value="P:shoot system development"/>
    <property type="evidence" value="ECO:0007669"/>
    <property type="project" value="UniProtKB-ARBA"/>
</dbReference>
<comment type="similarity">
    <text evidence="7">Belongs to the DVL/RTFL small polypeptides family.</text>
</comment>
<keyword evidence="2" id="KW-0217">Developmental protein</keyword>
<evidence type="ECO:0000256" key="4">
    <source>
        <dbReference type="ARBA" id="ARBA00022692"/>
    </source>
</evidence>